<gene>
    <name evidence="3" type="ORF">PYCCODRAFT_1399794</name>
</gene>
<evidence type="ECO:0000313" key="4">
    <source>
        <dbReference type="Proteomes" id="UP000193067"/>
    </source>
</evidence>
<name>A0A1Y2I6W0_TRAC3</name>
<dbReference type="OrthoDB" id="5311491at2759"/>
<feature type="compositionally biased region" description="Polar residues" evidence="1">
    <location>
        <begin position="248"/>
        <end position="258"/>
    </location>
</feature>
<protein>
    <recommendedName>
        <fullName evidence="2">AB hydrolase-1 domain-containing protein</fullName>
    </recommendedName>
</protein>
<dbReference type="SUPFAM" id="SSF53474">
    <property type="entry name" value="alpha/beta-Hydrolases"/>
    <property type="match status" value="1"/>
</dbReference>
<organism evidence="3 4">
    <name type="scientific">Trametes coccinea (strain BRFM310)</name>
    <name type="common">Pycnoporus coccineus</name>
    <dbReference type="NCBI Taxonomy" id="1353009"/>
    <lineage>
        <taxon>Eukaryota</taxon>
        <taxon>Fungi</taxon>
        <taxon>Dikarya</taxon>
        <taxon>Basidiomycota</taxon>
        <taxon>Agaricomycotina</taxon>
        <taxon>Agaricomycetes</taxon>
        <taxon>Polyporales</taxon>
        <taxon>Polyporaceae</taxon>
        <taxon>Trametes</taxon>
    </lineage>
</organism>
<dbReference type="Pfam" id="PF12697">
    <property type="entry name" value="Abhydrolase_6"/>
    <property type="match status" value="1"/>
</dbReference>
<evidence type="ECO:0000313" key="3">
    <source>
        <dbReference type="EMBL" id="OSC96865.1"/>
    </source>
</evidence>
<keyword evidence="4" id="KW-1185">Reference proteome</keyword>
<accession>A0A1Y2I6W0</accession>
<feature type="domain" description="AB hydrolase-1" evidence="2">
    <location>
        <begin position="33"/>
        <end position="356"/>
    </location>
</feature>
<dbReference type="EMBL" id="KZ084164">
    <property type="protein sequence ID" value="OSC96865.1"/>
    <property type="molecule type" value="Genomic_DNA"/>
</dbReference>
<sequence length="367" mass="40918">MASTQTTPPTKSPLLGTYLDSGVPAGSHNYTTVVLIHGWGWHSAVFKRLIPFAEQYNTRLLLVNRRDYPGAEPYTPEEKANLARIASAPDSPETKEEAKAAMRDRGRELYDFLLDYVQREDIPRANGNEGGIIVLGWSMGSVWISALLAIVSQIPEGSVQLSKYVRRAILYDTSFICNGYPPPPDSYEPLYDETLTEPERLARFAVWVTGYYAHGDVWADGDKALEYRNALSDPAPTASRMTPEDLAETTSQEPQQPGGSEPLIAQVGVQKRGWLAMKDEGMYLQKPVEGASDWAHVEVVLLYCDMSIWETPWGTKVLLEELEEATKAGKSVRNVKAVRFRGANHFAHWDMPEKTLKAILTNESEIA</sequence>
<dbReference type="Gene3D" id="3.40.50.1820">
    <property type="entry name" value="alpha/beta hydrolase"/>
    <property type="match status" value="1"/>
</dbReference>
<evidence type="ECO:0000256" key="1">
    <source>
        <dbReference type="SAM" id="MobiDB-lite"/>
    </source>
</evidence>
<dbReference type="InterPro" id="IPR029058">
    <property type="entry name" value="AB_hydrolase_fold"/>
</dbReference>
<dbReference type="AlphaFoldDB" id="A0A1Y2I6W0"/>
<proteinExistence type="predicted"/>
<dbReference type="InterPro" id="IPR000073">
    <property type="entry name" value="AB_hydrolase_1"/>
</dbReference>
<dbReference type="Proteomes" id="UP000193067">
    <property type="component" value="Unassembled WGS sequence"/>
</dbReference>
<evidence type="ECO:0000259" key="2">
    <source>
        <dbReference type="Pfam" id="PF12697"/>
    </source>
</evidence>
<reference evidence="3 4" key="1">
    <citation type="journal article" date="2015" name="Biotechnol. Biofuels">
        <title>Enhanced degradation of softwood versus hardwood by the white-rot fungus Pycnoporus coccineus.</title>
        <authorList>
            <person name="Couturier M."/>
            <person name="Navarro D."/>
            <person name="Chevret D."/>
            <person name="Henrissat B."/>
            <person name="Piumi F."/>
            <person name="Ruiz-Duenas F.J."/>
            <person name="Martinez A.T."/>
            <person name="Grigoriev I.V."/>
            <person name="Riley R."/>
            <person name="Lipzen A."/>
            <person name="Berrin J.G."/>
            <person name="Master E.R."/>
            <person name="Rosso M.N."/>
        </authorList>
    </citation>
    <scope>NUCLEOTIDE SEQUENCE [LARGE SCALE GENOMIC DNA]</scope>
    <source>
        <strain evidence="3 4">BRFM310</strain>
    </source>
</reference>
<feature type="region of interest" description="Disordered" evidence="1">
    <location>
        <begin position="233"/>
        <end position="263"/>
    </location>
</feature>